<dbReference type="Proteomes" id="UP000190121">
    <property type="component" value="Unassembled WGS sequence"/>
</dbReference>
<sequence length="43" mass="5295">MRELRFSRRAKKYHNTEMQNIPPEELLCRAFRGLLMFRKLASR</sequence>
<dbReference type="AlphaFoldDB" id="A0A1T4LPB3"/>
<evidence type="ECO:0000313" key="2">
    <source>
        <dbReference type="Proteomes" id="UP000190121"/>
    </source>
</evidence>
<gene>
    <name evidence="1" type="ORF">SAMN02745171_00468</name>
</gene>
<keyword evidence="2" id="KW-1185">Reference proteome</keyword>
<protein>
    <submittedName>
        <fullName evidence="1">Uncharacterized protein</fullName>
    </submittedName>
</protein>
<name>A0A1T4LPB3_9PORP</name>
<proteinExistence type="predicted"/>
<dbReference type="EMBL" id="FUXE01000004">
    <property type="protein sequence ID" value="SJZ56466.1"/>
    <property type="molecule type" value="Genomic_DNA"/>
</dbReference>
<accession>A0A1T4LPB3</accession>
<reference evidence="2" key="1">
    <citation type="submission" date="2017-02" db="EMBL/GenBank/DDBJ databases">
        <authorList>
            <person name="Varghese N."/>
            <person name="Submissions S."/>
        </authorList>
    </citation>
    <scope>NUCLEOTIDE SEQUENCE [LARGE SCALE GENOMIC DNA]</scope>
    <source>
        <strain evidence="2">ATCC 51356</strain>
    </source>
</reference>
<organism evidence="1 2">
    <name type="scientific">Porphyromonas circumdentaria</name>
    <dbReference type="NCBI Taxonomy" id="29524"/>
    <lineage>
        <taxon>Bacteria</taxon>
        <taxon>Pseudomonadati</taxon>
        <taxon>Bacteroidota</taxon>
        <taxon>Bacteroidia</taxon>
        <taxon>Bacteroidales</taxon>
        <taxon>Porphyromonadaceae</taxon>
        <taxon>Porphyromonas</taxon>
    </lineage>
</organism>
<evidence type="ECO:0000313" key="1">
    <source>
        <dbReference type="EMBL" id="SJZ56466.1"/>
    </source>
</evidence>